<name>A0AAW0F7J8_9APHY</name>
<protein>
    <submittedName>
        <fullName evidence="2">Uncharacterized protein</fullName>
    </submittedName>
</protein>
<accession>A0AAW0F7J8</accession>
<dbReference type="GO" id="GO:1990304">
    <property type="term" value="C:MUB1-RAD6-UBR2 ubiquitin ligase complex"/>
    <property type="evidence" value="ECO:0007669"/>
    <property type="project" value="TreeGrafter"/>
</dbReference>
<dbReference type="InterPro" id="IPR051664">
    <property type="entry name" value="MYND-type_zinc_finger"/>
</dbReference>
<comment type="caution">
    <text evidence="2">The sequence shown here is derived from an EMBL/GenBank/DDBJ whole genome shotgun (WGS) entry which is preliminary data.</text>
</comment>
<organism evidence="2 3">
    <name type="scientific">Cerrena zonata</name>
    <dbReference type="NCBI Taxonomy" id="2478898"/>
    <lineage>
        <taxon>Eukaryota</taxon>
        <taxon>Fungi</taxon>
        <taxon>Dikarya</taxon>
        <taxon>Basidiomycota</taxon>
        <taxon>Agaricomycotina</taxon>
        <taxon>Agaricomycetes</taxon>
        <taxon>Polyporales</taxon>
        <taxon>Cerrenaceae</taxon>
        <taxon>Cerrena</taxon>
    </lineage>
</organism>
<evidence type="ECO:0000256" key="1">
    <source>
        <dbReference type="SAM" id="MobiDB-lite"/>
    </source>
</evidence>
<keyword evidence="3" id="KW-1185">Reference proteome</keyword>
<gene>
    <name evidence="2" type="ORF">QCA50_020590</name>
</gene>
<dbReference type="EMBL" id="JASBNA010000116">
    <property type="protein sequence ID" value="KAK7676455.1"/>
    <property type="molecule type" value="Genomic_DNA"/>
</dbReference>
<sequence length="115" mass="12612">MYYGLQPPNTLPAKLVPTLNPKSFDKHAAYQFSLAFQCVVNISIRGSEPIWSRVVQAGMLEVVGCIHKAWLVNKGFAIGPGASASGMPKETREQQLARRQAENEAGQRGQAMQLQ</sequence>
<proteinExistence type="predicted"/>
<dbReference type="GO" id="GO:0006511">
    <property type="term" value="P:ubiquitin-dependent protein catabolic process"/>
    <property type="evidence" value="ECO:0007669"/>
    <property type="project" value="TreeGrafter"/>
</dbReference>
<feature type="region of interest" description="Disordered" evidence="1">
    <location>
        <begin position="78"/>
        <end position="115"/>
    </location>
</feature>
<reference evidence="2 3" key="1">
    <citation type="submission" date="2022-09" db="EMBL/GenBank/DDBJ databases">
        <authorList>
            <person name="Palmer J.M."/>
        </authorList>
    </citation>
    <scope>NUCLEOTIDE SEQUENCE [LARGE SCALE GENOMIC DNA]</scope>
    <source>
        <strain evidence="2 3">DSM 7382</strain>
    </source>
</reference>
<dbReference type="GO" id="GO:0007163">
    <property type="term" value="P:establishment or maintenance of cell polarity"/>
    <property type="evidence" value="ECO:0007669"/>
    <property type="project" value="TreeGrafter"/>
</dbReference>
<dbReference type="PANTHER" id="PTHR47442:SF1">
    <property type="entry name" value="MYND-TYPE ZINC FINGER PROTEIN MUB1"/>
    <property type="match status" value="1"/>
</dbReference>
<evidence type="ECO:0000313" key="3">
    <source>
        <dbReference type="Proteomes" id="UP001385951"/>
    </source>
</evidence>
<dbReference type="Proteomes" id="UP001385951">
    <property type="component" value="Unassembled WGS sequence"/>
</dbReference>
<evidence type="ECO:0000313" key="2">
    <source>
        <dbReference type="EMBL" id="KAK7676455.1"/>
    </source>
</evidence>
<feature type="compositionally biased region" description="Basic and acidic residues" evidence="1">
    <location>
        <begin position="89"/>
        <end position="102"/>
    </location>
</feature>
<dbReference type="PANTHER" id="PTHR47442">
    <property type="entry name" value="MYND-TYPE ZINC FINGER PROTEIN MUB1"/>
    <property type="match status" value="1"/>
</dbReference>
<dbReference type="AlphaFoldDB" id="A0AAW0F7J8"/>